<organism evidence="4 5">
    <name type="scientific">Pengzhenrongella frigida</name>
    <dbReference type="NCBI Taxonomy" id="1259133"/>
    <lineage>
        <taxon>Bacteria</taxon>
        <taxon>Bacillati</taxon>
        <taxon>Actinomycetota</taxon>
        <taxon>Actinomycetes</taxon>
        <taxon>Micrococcales</taxon>
        <taxon>Pengzhenrongella</taxon>
    </lineage>
</organism>
<evidence type="ECO:0000259" key="3">
    <source>
        <dbReference type="PROSITE" id="PS50887"/>
    </source>
</evidence>
<dbReference type="Gene3D" id="3.20.20.450">
    <property type="entry name" value="EAL domain"/>
    <property type="match status" value="1"/>
</dbReference>
<sequence>MGLPMTTWRRYVLAGLPAAVACALLPIGIGRDLVYCSIAATGTVAIIVGVRRHRPDRAIAWYLMAFGIASWVAGDGLYSWYEHVVAVAPFPSWADVLYLAAYPLFAAGLLILLRSKGPERWPTAVLDSAILTVALGLLSWVFLIEPTWAVNGTPLVERLIAVAYPIADGLLFAILIRLAMGAKLAQHNPALRLLAASVAALVAADILFELSTFVPVIAENDTAIDPIWLAAYVLWGAAALHPAMRTLSSPSTDRASVADGNPLIAFAAALLIGPAILLGEVLAAARPHVGAVVCASGFMVPLVLVRMTRLVHLLTNQTRRLGELADTDFVTGLANRRKFADAVGEHLATGADRAAAPTAGLLLIDLERFTEIEETLGHLTGDAILRAVGARLAALAGANALIARLSGDSFGVLDCSITSATSAVEAAARIRSGLELPLELIELSVSVEVSVGVVLLPDDGSETAVVLRRADVALSAAKERPGRTARYGVEMETGGNLAPSLIGELRGALDRGEIVLHYQPQVEVRTGRVLGVEALARWQHPEHGLLGPDSFIAAAERTGIIGPLTQYVLDRALAQCAIWRRAGLPLTVAVNLSVRNLLDPGLVDDVRAALSRHGLEANVLELEITEGTAMVDPRRSLQVLGTLADMGVLLSIDDYGTGHSSLAYLQRLPVRRLKIDRSFVTGLVDDEPSAAIVRSTIELARHLGLDVVAEGVEDDVTLLRLHAMACFAVQGFGLGRPVPPLLLPDLVDQIEARVPDVVRGLGVVDMAAGTARAVQSRPSQVLRA</sequence>
<name>A0A4Q5N120_9MICO</name>
<dbReference type="PANTHER" id="PTHR33121">
    <property type="entry name" value="CYCLIC DI-GMP PHOSPHODIESTERASE PDEF"/>
    <property type="match status" value="1"/>
</dbReference>
<feature type="domain" description="EAL" evidence="2">
    <location>
        <begin position="498"/>
        <end position="751"/>
    </location>
</feature>
<dbReference type="PROSITE" id="PS50883">
    <property type="entry name" value="EAL"/>
    <property type="match status" value="1"/>
</dbReference>
<dbReference type="GO" id="GO:0071111">
    <property type="term" value="F:cyclic-guanylate-specific phosphodiesterase activity"/>
    <property type="evidence" value="ECO:0007669"/>
    <property type="project" value="InterPro"/>
</dbReference>
<dbReference type="InterPro" id="IPR050706">
    <property type="entry name" value="Cyclic-di-GMP_PDE-like"/>
</dbReference>
<dbReference type="SMART" id="SM00267">
    <property type="entry name" value="GGDEF"/>
    <property type="match status" value="1"/>
</dbReference>
<gene>
    <name evidence="4" type="ORF">EUA98_14875</name>
</gene>
<dbReference type="EMBL" id="SDWW01000039">
    <property type="protein sequence ID" value="RYV50217.1"/>
    <property type="molecule type" value="Genomic_DNA"/>
</dbReference>
<dbReference type="SUPFAM" id="SSF55073">
    <property type="entry name" value="Nucleotide cyclase"/>
    <property type="match status" value="1"/>
</dbReference>
<dbReference type="OrthoDB" id="23692at2"/>
<dbReference type="NCBIfam" id="TIGR00254">
    <property type="entry name" value="GGDEF"/>
    <property type="match status" value="1"/>
</dbReference>
<feature type="transmembrane region" description="Helical" evidence="1">
    <location>
        <begin position="33"/>
        <end position="50"/>
    </location>
</feature>
<protein>
    <submittedName>
        <fullName evidence="4">Bifunctional diguanylate cyclase/phosphodiesterase</fullName>
    </submittedName>
</protein>
<dbReference type="SUPFAM" id="SSF141868">
    <property type="entry name" value="EAL domain-like"/>
    <property type="match status" value="1"/>
</dbReference>
<feature type="domain" description="GGDEF" evidence="3">
    <location>
        <begin position="357"/>
        <end position="491"/>
    </location>
</feature>
<comment type="caution">
    <text evidence="4">The sequence shown here is derived from an EMBL/GenBank/DDBJ whole genome shotgun (WGS) entry which is preliminary data.</text>
</comment>
<keyword evidence="1" id="KW-0812">Transmembrane</keyword>
<dbReference type="CDD" id="cd01948">
    <property type="entry name" value="EAL"/>
    <property type="match status" value="1"/>
</dbReference>
<feature type="transmembrane region" description="Helical" evidence="1">
    <location>
        <begin position="191"/>
        <end position="214"/>
    </location>
</feature>
<accession>A0A4Q5N120</accession>
<dbReference type="Gene3D" id="3.30.70.270">
    <property type="match status" value="1"/>
</dbReference>
<dbReference type="Pfam" id="PF00563">
    <property type="entry name" value="EAL"/>
    <property type="match status" value="1"/>
</dbReference>
<feature type="transmembrane region" description="Helical" evidence="1">
    <location>
        <begin position="289"/>
        <end position="311"/>
    </location>
</feature>
<dbReference type="PROSITE" id="PS50887">
    <property type="entry name" value="GGDEF"/>
    <property type="match status" value="1"/>
</dbReference>
<feature type="transmembrane region" description="Helical" evidence="1">
    <location>
        <begin position="125"/>
        <end position="144"/>
    </location>
</feature>
<feature type="transmembrane region" description="Helical" evidence="1">
    <location>
        <begin position="263"/>
        <end position="283"/>
    </location>
</feature>
<dbReference type="Proteomes" id="UP000293764">
    <property type="component" value="Unassembled WGS sequence"/>
</dbReference>
<dbReference type="InterPro" id="IPR001633">
    <property type="entry name" value="EAL_dom"/>
</dbReference>
<dbReference type="InterPro" id="IPR043128">
    <property type="entry name" value="Rev_trsase/Diguanyl_cyclase"/>
</dbReference>
<dbReference type="Pfam" id="PF00990">
    <property type="entry name" value="GGDEF"/>
    <property type="match status" value="1"/>
</dbReference>
<evidence type="ECO:0000313" key="5">
    <source>
        <dbReference type="Proteomes" id="UP000293764"/>
    </source>
</evidence>
<keyword evidence="5" id="KW-1185">Reference proteome</keyword>
<reference evidence="4 5" key="1">
    <citation type="submission" date="2019-01" db="EMBL/GenBank/DDBJ databases">
        <title>Novel species of Cellulomonas.</title>
        <authorList>
            <person name="Liu Q."/>
            <person name="Xin Y.-H."/>
        </authorList>
    </citation>
    <scope>NUCLEOTIDE SEQUENCE [LARGE SCALE GENOMIC DNA]</scope>
    <source>
        <strain evidence="4 5">HLT2-17</strain>
    </source>
</reference>
<dbReference type="AlphaFoldDB" id="A0A4Q5N120"/>
<dbReference type="PANTHER" id="PTHR33121:SF70">
    <property type="entry name" value="SIGNALING PROTEIN YKOW"/>
    <property type="match status" value="1"/>
</dbReference>
<feature type="transmembrane region" description="Helical" evidence="1">
    <location>
        <begin position="93"/>
        <end position="113"/>
    </location>
</feature>
<dbReference type="InterPro" id="IPR029787">
    <property type="entry name" value="Nucleotide_cyclase"/>
</dbReference>
<evidence type="ECO:0000313" key="4">
    <source>
        <dbReference type="EMBL" id="RYV50217.1"/>
    </source>
</evidence>
<dbReference type="CDD" id="cd01949">
    <property type="entry name" value="GGDEF"/>
    <property type="match status" value="1"/>
</dbReference>
<feature type="transmembrane region" description="Helical" evidence="1">
    <location>
        <begin position="59"/>
        <end position="81"/>
    </location>
</feature>
<feature type="transmembrane region" description="Helical" evidence="1">
    <location>
        <begin position="159"/>
        <end position="179"/>
    </location>
</feature>
<dbReference type="SMART" id="SM00052">
    <property type="entry name" value="EAL"/>
    <property type="match status" value="1"/>
</dbReference>
<keyword evidence="1" id="KW-0472">Membrane</keyword>
<evidence type="ECO:0000256" key="1">
    <source>
        <dbReference type="SAM" id="Phobius"/>
    </source>
</evidence>
<evidence type="ECO:0000259" key="2">
    <source>
        <dbReference type="PROSITE" id="PS50883"/>
    </source>
</evidence>
<keyword evidence="1" id="KW-1133">Transmembrane helix</keyword>
<dbReference type="RefSeq" id="WP_130103473.1">
    <property type="nucleotide sequence ID" value="NZ_SDWW01000039.1"/>
</dbReference>
<dbReference type="InterPro" id="IPR035919">
    <property type="entry name" value="EAL_sf"/>
</dbReference>
<dbReference type="InterPro" id="IPR000160">
    <property type="entry name" value="GGDEF_dom"/>
</dbReference>
<proteinExistence type="predicted"/>